<dbReference type="EMBL" id="JAJUBC010000016">
    <property type="protein sequence ID" value="MDD1794427.1"/>
    <property type="molecule type" value="Genomic_DNA"/>
</dbReference>
<name>A0ABT5R4I8_9GAMM</name>
<proteinExistence type="predicted"/>
<accession>A0ABT5R4I8</accession>
<gene>
    <name evidence="2" type="ORF">LRP50_14930</name>
</gene>
<evidence type="ECO:0000313" key="2">
    <source>
        <dbReference type="EMBL" id="MDD1794427.1"/>
    </source>
</evidence>
<dbReference type="RefSeq" id="WP_274165252.1">
    <property type="nucleotide sequence ID" value="NZ_JAJUBC010000016.1"/>
</dbReference>
<organism evidence="2 3">
    <name type="scientific">Enterovibrio gelatinilyticus</name>
    <dbReference type="NCBI Taxonomy" id="2899819"/>
    <lineage>
        <taxon>Bacteria</taxon>
        <taxon>Pseudomonadati</taxon>
        <taxon>Pseudomonadota</taxon>
        <taxon>Gammaproteobacteria</taxon>
        <taxon>Vibrionales</taxon>
        <taxon>Vibrionaceae</taxon>
        <taxon>Enterovibrio</taxon>
    </lineage>
</organism>
<keyword evidence="1" id="KW-0732">Signal</keyword>
<keyword evidence="3" id="KW-1185">Reference proteome</keyword>
<dbReference type="PANTHER" id="PTHR40590:SF1">
    <property type="entry name" value="CYTOPLASMIC PROTEIN"/>
    <property type="match status" value="1"/>
</dbReference>
<reference evidence="2" key="1">
    <citation type="submission" date="2021-12" db="EMBL/GenBank/DDBJ databases">
        <title>Enterovibrio ZSDZ35 sp. nov. and Enterovibrio ZSDZ42 sp. nov., isolated from coastal seawater in Qingdao.</title>
        <authorList>
            <person name="Zhang P."/>
        </authorList>
    </citation>
    <scope>NUCLEOTIDE SEQUENCE</scope>
    <source>
        <strain evidence="2">ZSDZ42</strain>
    </source>
</reference>
<dbReference type="InterPro" id="IPR002816">
    <property type="entry name" value="TraB/PrgY/GumN_fam"/>
</dbReference>
<dbReference type="InterPro" id="IPR047111">
    <property type="entry name" value="YbaP-like"/>
</dbReference>
<evidence type="ECO:0000313" key="3">
    <source>
        <dbReference type="Proteomes" id="UP001149400"/>
    </source>
</evidence>
<dbReference type="PANTHER" id="PTHR40590">
    <property type="entry name" value="CYTOPLASMIC PROTEIN-RELATED"/>
    <property type="match status" value="1"/>
</dbReference>
<evidence type="ECO:0000256" key="1">
    <source>
        <dbReference type="SAM" id="SignalP"/>
    </source>
</evidence>
<feature type="chain" id="PRO_5047176991" evidence="1">
    <location>
        <begin position="20"/>
        <end position="289"/>
    </location>
</feature>
<sequence>MKRFFPALFAFFFAQSVTAEPLVWQAQKGELTYTLMGSVHLGKPDFYPLPNVIESRFRQADALIVEADVINDTQITFPQGKPTSELVDSTQRDALATIAKELGYPESVLLNMPPWQTAMVLQLAQSQTLELQQALGIDLHFLSRTKNLNIPVKTFETVQEQIDLLAGTGDHGLALLDDTLTHWALSKEFMPCLIEAWHVGDNEKMTTIVDEMGDASDFERKLLIDRNINWIKMLTDSAQMPKGEYVVIVGALHLPGEEGLLTLLNNKGFTITPLNQGQKADCELPEFPS</sequence>
<comment type="caution">
    <text evidence="2">The sequence shown here is derived from an EMBL/GenBank/DDBJ whole genome shotgun (WGS) entry which is preliminary data.</text>
</comment>
<dbReference type="CDD" id="cd14789">
    <property type="entry name" value="Tiki"/>
    <property type="match status" value="1"/>
</dbReference>
<dbReference type="Pfam" id="PF01963">
    <property type="entry name" value="TraB_PrgY_gumN"/>
    <property type="match status" value="1"/>
</dbReference>
<feature type="signal peptide" evidence="1">
    <location>
        <begin position="1"/>
        <end position="19"/>
    </location>
</feature>
<dbReference type="Proteomes" id="UP001149400">
    <property type="component" value="Unassembled WGS sequence"/>
</dbReference>
<protein>
    <submittedName>
        <fullName evidence="2">TraB/GumN family protein</fullName>
    </submittedName>
</protein>